<reference evidence="4" key="1">
    <citation type="submission" date="2015-08" db="EMBL/GenBank/DDBJ databases">
        <title>Genome sequencing project for genomic taxonomy and phylogenomics of Bacillus-like bacteria.</title>
        <authorList>
            <person name="Liu B."/>
            <person name="Wang J."/>
            <person name="Zhu Y."/>
            <person name="Liu G."/>
            <person name="Chen Q."/>
            <person name="Chen Z."/>
            <person name="Lan J."/>
            <person name="Che J."/>
            <person name="Ge C."/>
            <person name="Shi H."/>
            <person name="Pan Z."/>
            <person name="Liu X."/>
        </authorList>
    </citation>
    <scope>NUCLEOTIDE SEQUENCE [LARGE SCALE GENOMIC DNA]</scope>
    <source>
        <strain evidence="4">FJAT-22460</strain>
    </source>
</reference>
<comment type="caution">
    <text evidence="3">The sequence shown here is derived from an EMBL/GenBank/DDBJ whole genome shotgun (WGS) entry which is preliminary data.</text>
</comment>
<accession>A0A0M1N2W1</accession>
<feature type="domain" description="SLH" evidence="2">
    <location>
        <begin position="77"/>
        <end position="140"/>
    </location>
</feature>
<evidence type="ECO:0000256" key="1">
    <source>
        <dbReference type="SAM" id="MobiDB-lite"/>
    </source>
</evidence>
<name>A0A0M1N2W1_9BACL</name>
<feature type="domain" description="SLH" evidence="2">
    <location>
        <begin position="142"/>
        <end position="200"/>
    </location>
</feature>
<feature type="compositionally biased region" description="Low complexity" evidence="1">
    <location>
        <begin position="422"/>
        <end position="458"/>
    </location>
</feature>
<dbReference type="PATRIC" id="fig|1705565.3.peg.1711"/>
<dbReference type="Proteomes" id="UP000036932">
    <property type="component" value="Unassembled WGS sequence"/>
</dbReference>
<dbReference type="AlphaFoldDB" id="A0A0M1N2W1"/>
<evidence type="ECO:0000313" key="4">
    <source>
        <dbReference type="Proteomes" id="UP000036932"/>
    </source>
</evidence>
<sequence length="1096" mass="116980">MLTPLGDAYAATTQHKVQQKSSASDIAGHWAEETLQKWKDQGYLNGDQLGNINPNAAITRAQLAAVINRSFQFESKTSISYSDVKNTAWYYDDLSIAASQGYMKGYSNGSFKPDAQVTRQELAVILSALLDLKPNDAANKFQDTVNSPAWSKGAIGAVATNGIMNGSNSKFRPAAGASRAEAVTVLERALNQLKAKETTVYDKAGTYGPAAGTEKIVGSVHIKAPDITLRNMVIEGDLVIGEGVGEGDVTLQGVTVKGGTTIKGGGKNSIHLVDSVLVTVIVNKKDGSIRIVTEGSSSVSQITLESGAILEETGLTGEGFKDLLLSEMIPPGANVSLAGQFETVDVTAASLNVNLTSGSVGQLNVASNAAGLNLNVGSAASVLSLILNAAANITGQGNVVSAQVNASGASFSRRPGTLVTADNVNVNVSGSSSSSSDSTSGSSGSSNAGTGGSSENPSNPNPPQPPVTDRLQVSNGQAVLLFAGSVPSLELSDLKVTATVAGATYALEDIAYDNAAKLLTFKPISLEEHYGDTLVLTIAPAAGSSKFTSNLSGSVKLEGFEGTITDVNDLPVQGMKIDFRRGLGNTMGSIASSVVTNANGRYTANLPAGVYTGQLTKAGFITTYVVGVSLSDSFNRNEDATAIKIPADDEIRIVLTWGEKPRDEDSHLLGPTPDGRSFHTYFADREYYYRGEKYADLDHDDTDSYGPETTTIRKRVDGKYQFYIHNYSRNGYDGTETLRNSSAKVEVYSGNSGQPVKTYHIPRGNGNELYWYVFDMNVNGAELDFTDHNKLVVDEPQSDLQPAINYHFYSYINGNQVSGNALTLSLESGYYETRDKVYPRFSIDGPLNPDLVELKSSDGTVLPFQRSASNNSIEAVHGSSDNAYPVSNLELEYELKFKQAGSYTLKTEFIDASSNQVLGTTYETVNIQDGEQDLLYKEHDKLLIETRVSYVTTVGDAVYLADPKNPLLDDTVVIIEDLRMTTPSTVTGSVYLKEHQGSIILEDYNDGDKYVVYDAVIKLARGSQQTIDQPISIIIPTLTMLIEEALADADKLIDNDPTLTDLATARDAALQARNGNQKDAKIAALKHLAGLLVNLQ</sequence>
<dbReference type="PANTHER" id="PTHR43308">
    <property type="entry name" value="OUTER MEMBRANE PROTEIN ALPHA-RELATED"/>
    <property type="match status" value="1"/>
</dbReference>
<evidence type="ECO:0000259" key="2">
    <source>
        <dbReference type="PROSITE" id="PS51272"/>
    </source>
</evidence>
<organism evidence="3 4">
    <name type="scientific">Paenibacillus solani</name>
    <dbReference type="NCBI Taxonomy" id="1705565"/>
    <lineage>
        <taxon>Bacteria</taxon>
        <taxon>Bacillati</taxon>
        <taxon>Bacillota</taxon>
        <taxon>Bacilli</taxon>
        <taxon>Bacillales</taxon>
        <taxon>Paenibacillaceae</taxon>
        <taxon>Paenibacillus</taxon>
    </lineage>
</organism>
<keyword evidence="4" id="KW-1185">Reference proteome</keyword>
<dbReference type="Pfam" id="PF00395">
    <property type="entry name" value="SLH"/>
    <property type="match status" value="3"/>
</dbReference>
<dbReference type="InterPro" id="IPR051465">
    <property type="entry name" value="Cell_Envelope_Struct_Comp"/>
</dbReference>
<protein>
    <submittedName>
        <fullName evidence="3">S-layer protein</fullName>
    </submittedName>
</protein>
<dbReference type="EMBL" id="LIUT01000008">
    <property type="protein sequence ID" value="KOR76491.1"/>
    <property type="molecule type" value="Genomic_DNA"/>
</dbReference>
<dbReference type="InterPro" id="IPR001119">
    <property type="entry name" value="SLH_dom"/>
</dbReference>
<dbReference type="PROSITE" id="PS51272">
    <property type="entry name" value="SLH"/>
    <property type="match status" value="3"/>
</dbReference>
<evidence type="ECO:0000313" key="3">
    <source>
        <dbReference type="EMBL" id="KOR76491.1"/>
    </source>
</evidence>
<gene>
    <name evidence="3" type="ORF">AM231_27410</name>
</gene>
<feature type="region of interest" description="Disordered" evidence="1">
    <location>
        <begin position="422"/>
        <end position="470"/>
    </location>
</feature>
<dbReference type="InterPro" id="IPR008969">
    <property type="entry name" value="CarboxyPept-like_regulatory"/>
</dbReference>
<feature type="domain" description="SLH" evidence="2">
    <location>
        <begin position="18"/>
        <end position="76"/>
    </location>
</feature>
<proteinExistence type="predicted"/>
<dbReference type="SUPFAM" id="SSF49464">
    <property type="entry name" value="Carboxypeptidase regulatory domain-like"/>
    <property type="match status" value="1"/>
</dbReference>
<dbReference type="PANTHER" id="PTHR43308:SF5">
    <property type="entry name" value="S-LAYER PROTEIN _ PEPTIDOGLYCAN ENDO-BETA-N-ACETYLGLUCOSAMINIDASE"/>
    <property type="match status" value="1"/>
</dbReference>
<dbReference type="Gene3D" id="2.60.40.1120">
    <property type="entry name" value="Carboxypeptidase-like, regulatory domain"/>
    <property type="match status" value="1"/>
</dbReference>